<keyword evidence="6" id="KW-0547">Nucleotide-binding</keyword>
<evidence type="ECO:0000313" key="21">
    <source>
        <dbReference type="Proteomes" id="UP000283841"/>
    </source>
</evidence>
<keyword evidence="11 15" id="KW-0694">RNA-binding</keyword>
<dbReference type="GeneID" id="39601914"/>
<dbReference type="InterPro" id="IPR027417">
    <property type="entry name" value="P-loop_NTPase"/>
</dbReference>
<dbReference type="VEuPathDB" id="FungiDB:C8Q69DRAFT_504814"/>
<dbReference type="PROSITE" id="PS50142">
    <property type="entry name" value="RNASE_3_2"/>
    <property type="match status" value="2"/>
</dbReference>
<dbReference type="GO" id="GO:0003723">
    <property type="term" value="F:RNA binding"/>
    <property type="evidence" value="ECO:0007669"/>
    <property type="project" value="UniProtKB-UniRule"/>
</dbReference>
<evidence type="ECO:0000256" key="3">
    <source>
        <dbReference type="ARBA" id="ARBA00022721"/>
    </source>
</evidence>
<evidence type="ECO:0000256" key="8">
    <source>
        <dbReference type="ARBA" id="ARBA00022806"/>
    </source>
</evidence>
<evidence type="ECO:0000256" key="12">
    <source>
        <dbReference type="ARBA" id="ARBA00023118"/>
    </source>
</evidence>
<keyword evidence="13" id="KW-0464">Manganese</keyword>
<dbReference type="InterPro" id="IPR000999">
    <property type="entry name" value="RNase_III_dom"/>
</dbReference>
<evidence type="ECO:0000256" key="14">
    <source>
        <dbReference type="ARBA" id="ARBA00025403"/>
    </source>
</evidence>
<comment type="function">
    <text evidence="14">Dicer-like endonuclease involved in cleaving double-stranded RNA in the RNA interference (RNAi) pathway. Produces 21 to 25 bp dsRNAs (siRNAs) which target the selective destruction of homologous RNAs leading to sequence-specific suppression of gene expression, called post-transcriptional gene silencing (PTGS). Part of a broad host defense response against viral infection and transposons.</text>
</comment>
<evidence type="ECO:0000259" key="17">
    <source>
        <dbReference type="PROSITE" id="PS51192"/>
    </source>
</evidence>
<dbReference type="InterPro" id="IPR001650">
    <property type="entry name" value="Helicase_C-like"/>
</dbReference>
<evidence type="ECO:0000313" key="20">
    <source>
        <dbReference type="EMBL" id="RWQ98170.1"/>
    </source>
</evidence>
<proteinExistence type="inferred from homology"/>
<gene>
    <name evidence="20" type="ORF">C8Q69DRAFT_504814</name>
</gene>
<feature type="domain" description="Dicer dsRNA-binding fold" evidence="19">
    <location>
        <begin position="522"/>
        <end position="617"/>
    </location>
</feature>
<dbReference type="GO" id="GO:0005634">
    <property type="term" value="C:nucleus"/>
    <property type="evidence" value="ECO:0007669"/>
    <property type="project" value="TreeGrafter"/>
</dbReference>
<keyword evidence="21" id="KW-1185">Reference proteome</keyword>
<dbReference type="Pfam" id="PF00636">
    <property type="entry name" value="Ribonuclease_3"/>
    <property type="match status" value="2"/>
</dbReference>
<evidence type="ECO:0000256" key="15">
    <source>
        <dbReference type="PROSITE-ProRule" id="PRU00657"/>
    </source>
</evidence>
<dbReference type="Gene3D" id="3.40.50.300">
    <property type="entry name" value="P-loop containing nucleotide triphosphate hydrolases"/>
    <property type="match status" value="2"/>
</dbReference>
<evidence type="ECO:0000256" key="9">
    <source>
        <dbReference type="ARBA" id="ARBA00022840"/>
    </source>
</evidence>
<dbReference type="PROSITE" id="PS51194">
    <property type="entry name" value="HELICASE_CTER"/>
    <property type="match status" value="1"/>
</dbReference>
<feature type="domain" description="RNase III" evidence="16">
    <location>
        <begin position="1077"/>
        <end position="1258"/>
    </location>
</feature>
<dbReference type="PROSITE" id="PS51192">
    <property type="entry name" value="HELICASE_ATP_BIND_1"/>
    <property type="match status" value="1"/>
</dbReference>
<evidence type="ECO:0000256" key="4">
    <source>
        <dbReference type="ARBA" id="ARBA00022723"/>
    </source>
</evidence>
<keyword evidence="10" id="KW-0460">Magnesium</keyword>
<dbReference type="GO" id="GO:0004386">
    <property type="term" value="F:helicase activity"/>
    <property type="evidence" value="ECO:0007669"/>
    <property type="project" value="UniProtKB-KW"/>
</dbReference>
<dbReference type="STRING" id="264951.A0A443I279"/>
<dbReference type="Gene3D" id="1.10.1520.10">
    <property type="entry name" value="Ribonuclease III domain"/>
    <property type="match status" value="2"/>
</dbReference>
<dbReference type="PROSITE" id="PS51327">
    <property type="entry name" value="DICER_DSRBF"/>
    <property type="match status" value="1"/>
</dbReference>
<evidence type="ECO:0000259" key="19">
    <source>
        <dbReference type="PROSITE" id="PS51327"/>
    </source>
</evidence>
<dbReference type="GO" id="GO:0046872">
    <property type="term" value="F:metal ion binding"/>
    <property type="evidence" value="ECO:0007669"/>
    <property type="project" value="UniProtKB-KW"/>
</dbReference>
<dbReference type="CDD" id="cd00593">
    <property type="entry name" value="RIBOc"/>
    <property type="match status" value="2"/>
</dbReference>
<dbReference type="PROSITE" id="PS00517">
    <property type="entry name" value="RNASE_3_1"/>
    <property type="match status" value="2"/>
</dbReference>
<dbReference type="RefSeq" id="XP_028487815.1">
    <property type="nucleotide sequence ID" value="XM_028632637.1"/>
</dbReference>
<keyword evidence="9" id="KW-0067">ATP-binding</keyword>
<keyword evidence="4" id="KW-0479">Metal-binding</keyword>
<dbReference type="PANTHER" id="PTHR14950:SF37">
    <property type="entry name" value="ENDORIBONUCLEASE DICER"/>
    <property type="match status" value="1"/>
</dbReference>
<evidence type="ECO:0000256" key="13">
    <source>
        <dbReference type="ARBA" id="ARBA00023211"/>
    </source>
</evidence>
<dbReference type="SMART" id="SM00535">
    <property type="entry name" value="RIBOc"/>
    <property type="match status" value="2"/>
</dbReference>
<dbReference type="InterPro" id="IPR036389">
    <property type="entry name" value="RNase_III_sf"/>
</dbReference>
<keyword evidence="5" id="KW-0677">Repeat</keyword>
<keyword evidence="12" id="KW-0051">Antiviral defense</keyword>
<evidence type="ECO:0000259" key="18">
    <source>
        <dbReference type="PROSITE" id="PS51194"/>
    </source>
</evidence>
<dbReference type="SUPFAM" id="SSF52540">
    <property type="entry name" value="P-loop containing nucleoside triphosphate hydrolases"/>
    <property type="match status" value="1"/>
</dbReference>
<dbReference type="GO" id="GO:0005737">
    <property type="term" value="C:cytoplasm"/>
    <property type="evidence" value="ECO:0007669"/>
    <property type="project" value="TreeGrafter"/>
</dbReference>
<dbReference type="SMART" id="SM00487">
    <property type="entry name" value="DEXDc"/>
    <property type="match status" value="1"/>
</dbReference>
<dbReference type="GO" id="GO:0004525">
    <property type="term" value="F:ribonuclease III activity"/>
    <property type="evidence" value="ECO:0007669"/>
    <property type="project" value="InterPro"/>
</dbReference>
<protein>
    <recommendedName>
        <fullName evidence="22">Dicer-like protein 2</fullName>
    </recommendedName>
</protein>
<evidence type="ECO:0000256" key="5">
    <source>
        <dbReference type="ARBA" id="ARBA00022737"/>
    </source>
</evidence>
<keyword evidence="7" id="KW-0378">Hydrolase</keyword>
<dbReference type="FunFam" id="1.10.1520.10:FF:000032">
    <property type="entry name" value="Dicer-like protein 2"/>
    <property type="match status" value="1"/>
</dbReference>
<feature type="domain" description="Helicase C-terminal" evidence="18">
    <location>
        <begin position="331"/>
        <end position="495"/>
    </location>
</feature>
<dbReference type="GO" id="GO:0050688">
    <property type="term" value="P:regulation of defense response to virus"/>
    <property type="evidence" value="ECO:0007669"/>
    <property type="project" value="UniProtKB-KW"/>
</dbReference>
<dbReference type="Pfam" id="PF00271">
    <property type="entry name" value="Helicase_C"/>
    <property type="match status" value="1"/>
</dbReference>
<dbReference type="Proteomes" id="UP000283841">
    <property type="component" value="Unassembled WGS sequence"/>
</dbReference>
<evidence type="ECO:0000256" key="2">
    <source>
        <dbReference type="ARBA" id="ARBA00001946"/>
    </source>
</evidence>
<comment type="cofactor">
    <cofactor evidence="1">
        <name>Mn(2+)</name>
        <dbReference type="ChEBI" id="CHEBI:29035"/>
    </cofactor>
</comment>
<sequence>METGSGKTQIAILRIQAELERCPEGKMVWFLAPTVALATQQHAFISDQLPAFQTTLLSGADGVEHWSTQAIWDSILLNIRIVVSTPQVLLDARSRGFVQFSRIALLIFDEAHHCASSHPMNDIMQKFYHPFRESGDACELPNIMALTASPIMKSELQKNLNAVVRSPTIHREELLQYVHQPELVTVPYRKDQLLYSQLLQSLGKLVAEAFDNIENDPEIQRLRNADDPKSIDKLSDLLLSRKTPCQKELNRFLRSSIAIHDELGPWAADLFIRACIERFYSGVPDGPGSHILVDWESDEKRYVANLLPRIDLTEARQWLSVPDILSEKANLLVQTLAREFAPGFRVIIFAKERNQVVMLTHLLSVHPLMDKIVPGYFVGNSGYASRKSKLSEFFHIRDQKNAIDDLRTGKKNALVATTVLEEGIDISACNLVICYDSPSDLKGFVQRRGRARMRGSKFIMFLEKDDRNAQKRWAMMGEAMKKLYSDNKNRIEEIQNRERIEEQGDEAFTVPSTGARLDYDNARPYLEHFCSTVSYSYADNRPEFIMNNYFGDDGLVKATVVLPGFLDPSLREISGKRLWMTEKNAKREAAFQAYLLLYQAGLVNDNLMPKHCERRSDTARPGDSRPSTVQCQSCINPWIDIGRLWTAPVSPAIFETEVNFSPMEFGVPSLLILTPIRLPVVPPFKLYWNQDMTLTVTLKSRHSSFPSELIGHAVDTTYQLLHSAFPARVDDSRTDFPALFVPNLSALAHSIGPWLTSVKGMLSAEDIRISDPDDFKGLGIARDNGRYGRPFIIEEVLWKAPTICGEDGPKDGQISGDSEEQPQMHIQGTVLPKRTDFLHPVASNKEAPIHHTSKHCALARACSVDRLPVAYARAALFIPSIIHEIEVALLAQKLSCTLLASVGFDDLSLVMAAICASAAREQIDYQRLEFLGDSVLKFTTAVQITAANQLWHEGLLSCEKDKLVSNARLSRAALNTGLNEYIITSPFTGNKWRPSYITDLIKPVMETDVPRERELSTKVLADVVEGLIGAAFIDGGVGKAIRCLRLFLPDFEWWPLDDRINQLYDAVPEESRAFSHLSQVERVIGHTFTKRALLVEALTHPCSRDDYMSYQRLEFLGDSVLDHIVTRMLFSSGEIPHAEMHVMRTALVNADFLAFLCLDTSLDETRWEITNPDMPGESMKEIIRKTYLWQFMRHSTSPEIKAAQQTTSARFMEHRQEIYDALYSSETYPWALLSRLEADKFFSDLIESLLGAIFVDSHGSMDACHHFLEKIGLLQYMQRILSVKIDLLHPKERVGHAAQSSRVSYNTRKENIPDHENEMGYKWLCSVSVGDEVIVELTDGVNPIEVETRAAATVVDILRNRRDAAVETTQ</sequence>
<reference evidence="20 21" key="1">
    <citation type="journal article" date="2018" name="Front. Microbiol.">
        <title>Genomic and genetic insights into a cosmopolitan fungus, Paecilomyces variotii (Eurotiales).</title>
        <authorList>
            <person name="Urquhart A.S."/>
            <person name="Mondo S.J."/>
            <person name="Makela M.R."/>
            <person name="Hane J.K."/>
            <person name="Wiebenga A."/>
            <person name="He G."/>
            <person name="Mihaltcheva S."/>
            <person name="Pangilinan J."/>
            <person name="Lipzen A."/>
            <person name="Barry K."/>
            <person name="de Vries R.P."/>
            <person name="Grigoriev I.V."/>
            <person name="Idnurm A."/>
        </authorList>
    </citation>
    <scope>NUCLEOTIDE SEQUENCE [LARGE SCALE GENOMIC DNA]</scope>
    <source>
        <strain evidence="20 21">CBS 101075</strain>
    </source>
</reference>
<dbReference type="GO" id="GO:0005524">
    <property type="term" value="F:ATP binding"/>
    <property type="evidence" value="ECO:0007669"/>
    <property type="project" value="UniProtKB-KW"/>
</dbReference>
<comment type="similarity">
    <text evidence="15">Belongs to the helicase family. Dicer subfamily.</text>
</comment>
<dbReference type="InterPro" id="IPR014001">
    <property type="entry name" value="Helicase_ATP-bd"/>
</dbReference>
<evidence type="ECO:0000256" key="7">
    <source>
        <dbReference type="ARBA" id="ARBA00022801"/>
    </source>
</evidence>
<organism evidence="20 21">
    <name type="scientific">Byssochlamys spectabilis</name>
    <name type="common">Paecilomyces variotii</name>
    <dbReference type="NCBI Taxonomy" id="264951"/>
    <lineage>
        <taxon>Eukaryota</taxon>
        <taxon>Fungi</taxon>
        <taxon>Dikarya</taxon>
        <taxon>Ascomycota</taxon>
        <taxon>Pezizomycotina</taxon>
        <taxon>Eurotiomycetes</taxon>
        <taxon>Eurotiomycetidae</taxon>
        <taxon>Eurotiales</taxon>
        <taxon>Thermoascaceae</taxon>
        <taxon>Paecilomyces</taxon>
    </lineage>
</organism>
<dbReference type="InterPro" id="IPR005034">
    <property type="entry name" value="Dicer_dimerisation"/>
</dbReference>
<dbReference type="Pfam" id="PF00270">
    <property type="entry name" value="DEAD"/>
    <property type="match status" value="1"/>
</dbReference>
<evidence type="ECO:0000256" key="11">
    <source>
        <dbReference type="ARBA" id="ARBA00022884"/>
    </source>
</evidence>
<dbReference type="EMBL" id="RCNU01000002">
    <property type="protein sequence ID" value="RWQ98170.1"/>
    <property type="molecule type" value="Genomic_DNA"/>
</dbReference>
<keyword evidence="3" id="KW-0930">Antiviral protein</keyword>
<evidence type="ECO:0000256" key="10">
    <source>
        <dbReference type="ARBA" id="ARBA00022842"/>
    </source>
</evidence>
<dbReference type="SMART" id="SM00490">
    <property type="entry name" value="HELICc"/>
    <property type="match status" value="1"/>
</dbReference>
<comment type="cofactor">
    <cofactor evidence="2">
        <name>Mg(2+)</name>
        <dbReference type="ChEBI" id="CHEBI:18420"/>
    </cofactor>
</comment>
<dbReference type="GO" id="GO:0051607">
    <property type="term" value="P:defense response to virus"/>
    <property type="evidence" value="ECO:0007669"/>
    <property type="project" value="UniProtKB-KW"/>
</dbReference>
<dbReference type="InterPro" id="IPR038248">
    <property type="entry name" value="Dicer_dimer_sf"/>
</dbReference>
<evidence type="ECO:0000259" key="16">
    <source>
        <dbReference type="PROSITE" id="PS50142"/>
    </source>
</evidence>
<keyword evidence="8" id="KW-0347">Helicase</keyword>
<comment type="caution">
    <text evidence="20">The sequence shown here is derived from an EMBL/GenBank/DDBJ whole genome shotgun (WGS) entry which is preliminary data.</text>
</comment>
<dbReference type="SUPFAM" id="SSF69065">
    <property type="entry name" value="RNase III domain-like"/>
    <property type="match status" value="2"/>
</dbReference>
<feature type="domain" description="Helicase ATP-binding" evidence="17">
    <location>
        <begin position="1"/>
        <end position="168"/>
    </location>
</feature>
<dbReference type="GO" id="GO:0030422">
    <property type="term" value="P:siRNA processing"/>
    <property type="evidence" value="ECO:0007669"/>
    <property type="project" value="TreeGrafter"/>
</dbReference>
<evidence type="ECO:0008006" key="22">
    <source>
        <dbReference type="Google" id="ProtNLM"/>
    </source>
</evidence>
<dbReference type="Gene3D" id="3.30.160.380">
    <property type="entry name" value="Dicer dimerisation domain"/>
    <property type="match status" value="1"/>
</dbReference>
<dbReference type="InterPro" id="IPR011545">
    <property type="entry name" value="DEAD/DEAH_box_helicase_dom"/>
</dbReference>
<feature type="domain" description="RNase III" evidence="16">
    <location>
        <begin position="887"/>
        <end position="1036"/>
    </location>
</feature>
<accession>A0A443I279</accession>
<dbReference type="PANTHER" id="PTHR14950">
    <property type="entry name" value="DICER-RELATED"/>
    <property type="match status" value="1"/>
</dbReference>
<evidence type="ECO:0000256" key="6">
    <source>
        <dbReference type="ARBA" id="ARBA00022741"/>
    </source>
</evidence>
<name>A0A443I279_BYSSP</name>
<dbReference type="Pfam" id="PF03368">
    <property type="entry name" value="Dicer_dimer"/>
    <property type="match status" value="1"/>
</dbReference>
<evidence type="ECO:0000256" key="1">
    <source>
        <dbReference type="ARBA" id="ARBA00001936"/>
    </source>
</evidence>